<sequence length="557" mass="59372">MAGSVDAAREAFAGRHWDVAVQELVATDSRAPLDAPDVERLATSYWMLGRTAETIAALARTHDEYERAGDARAAARVGIWLAFYLLIRAQPAQCMGWAARSQRLLDELPGPTPEHALALTPGAFALEFRGDQAQAEELFRRALKIARPLGNPEVVSIAEVGLAFSLVRSGGFDEALGLLDEAIAIIGSGATGPIAAGLVYCHAIECCHLAFDLPRAREWTAALDAWRMAEGPLVEFSGKCDAHRAELFRLHGAWDDAVRAAHEAQEKFRAGDFSAGFSSFYEEAEVLRLRGRYDDADRAYSEALRCGWDPLPGLALLRLDQGRPAEAQSLLRRSTLRDDGAYRRQLLAATVEVELAAGDEDAATAAWEELSRLAEQHGTPWTRALEAAAAARIRLVAGRFAEALDAADRAWSLWSELGVPYEAARCLVLKARACLALSDAAPARLGLTLARDILAGLGARPALDGLPADGGATRPSGGPTTPPAPPPSDAPLSARELDVLQLVCAGLSNQGIASQLFLSERTVAHHVGSILAKLGVPSRTAAAAQAFRTGLVAPGQK</sequence>
<comment type="caution">
    <text evidence="6">The sequence shown here is derived from an EMBL/GenBank/DDBJ whole genome shotgun (WGS) entry which is preliminary data.</text>
</comment>
<feature type="region of interest" description="Disordered" evidence="4">
    <location>
        <begin position="465"/>
        <end position="492"/>
    </location>
</feature>
<keyword evidence="2" id="KW-0238">DNA-binding</keyword>
<dbReference type="Pfam" id="PF00196">
    <property type="entry name" value="GerE"/>
    <property type="match status" value="1"/>
</dbReference>
<keyword evidence="7" id="KW-1185">Reference proteome</keyword>
<dbReference type="Gene3D" id="1.10.10.10">
    <property type="entry name" value="Winged helix-like DNA-binding domain superfamily/Winged helix DNA-binding domain"/>
    <property type="match status" value="1"/>
</dbReference>
<dbReference type="PANTHER" id="PTHR44688:SF16">
    <property type="entry name" value="DNA-BINDING TRANSCRIPTIONAL ACTIVATOR DEVR_DOSR"/>
    <property type="match status" value="1"/>
</dbReference>
<dbReference type="InterPro" id="IPR036388">
    <property type="entry name" value="WH-like_DNA-bd_sf"/>
</dbReference>
<feature type="compositionally biased region" description="Low complexity" evidence="4">
    <location>
        <begin position="470"/>
        <end position="479"/>
    </location>
</feature>
<keyword evidence="3" id="KW-0804">Transcription</keyword>
<protein>
    <recommendedName>
        <fullName evidence="5">HTH luxR-type domain-containing protein</fullName>
    </recommendedName>
</protein>
<reference evidence="7" key="1">
    <citation type="journal article" date="2019" name="Int. J. Syst. Evol. Microbiol.">
        <title>The Global Catalogue of Microorganisms (GCM) 10K type strain sequencing project: providing services to taxonomists for standard genome sequencing and annotation.</title>
        <authorList>
            <consortium name="The Broad Institute Genomics Platform"/>
            <consortium name="The Broad Institute Genome Sequencing Center for Infectious Disease"/>
            <person name="Wu L."/>
            <person name="Ma J."/>
        </authorList>
    </citation>
    <scope>NUCLEOTIDE SEQUENCE [LARGE SCALE GENOMIC DNA]</scope>
    <source>
        <strain evidence="7">JCM 16034</strain>
    </source>
</reference>
<dbReference type="SUPFAM" id="SSF46894">
    <property type="entry name" value="C-terminal effector domain of the bipartite response regulators"/>
    <property type="match status" value="1"/>
</dbReference>
<feature type="domain" description="HTH luxR-type" evidence="5">
    <location>
        <begin position="485"/>
        <end position="550"/>
    </location>
</feature>
<evidence type="ECO:0000256" key="1">
    <source>
        <dbReference type="ARBA" id="ARBA00023015"/>
    </source>
</evidence>
<dbReference type="PANTHER" id="PTHR44688">
    <property type="entry name" value="DNA-BINDING TRANSCRIPTIONAL ACTIVATOR DEVR_DOSR"/>
    <property type="match status" value="1"/>
</dbReference>
<proteinExistence type="predicted"/>
<accession>A0ABP5NLM1</accession>
<feature type="compositionally biased region" description="Pro residues" evidence="4">
    <location>
        <begin position="480"/>
        <end position="489"/>
    </location>
</feature>
<evidence type="ECO:0000256" key="4">
    <source>
        <dbReference type="SAM" id="MobiDB-lite"/>
    </source>
</evidence>
<name>A0ABP5NLM1_9MICC</name>
<evidence type="ECO:0000259" key="5">
    <source>
        <dbReference type="PROSITE" id="PS50043"/>
    </source>
</evidence>
<evidence type="ECO:0000256" key="2">
    <source>
        <dbReference type="ARBA" id="ARBA00023125"/>
    </source>
</evidence>
<evidence type="ECO:0000313" key="7">
    <source>
        <dbReference type="Proteomes" id="UP001500432"/>
    </source>
</evidence>
<dbReference type="PRINTS" id="PR00038">
    <property type="entry name" value="HTHLUXR"/>
</dbReference>
<evidence type="ECO:0000313" key="6">
    <source>
        <dbReference type="EMBL" id="GAA2200460.1"/>
    </source>
</evidence>
<dbReference type="EMBL" id="BAAAQW010000005">
    <property type="protein sequence ID" value="GAA2200460.1"/>
    <property type="molecule type" value="Genomic_DNA"/>
</dbReference>
<dbReference type="Proteomes" id="UP001500432">
    <property type="component" value="Unassembled WGS sequence"/>
</dbReference>
<keyword evidence="1" id="KW-0805">Transcription regulation</keyword>
<dbReference type="InterPro" id="IPR000792">
    <property type="entry name" value="Tscrpt_reg_LuxR_C"/>
</dbReference>
<dbReference type="RefSeq" id="WP_344299660.1">
    <property type="nucleotide sequence ID" value="NZ_BAAAQW010000005.1"/>
</dbReference>
<dbReference type="InterPro" id="IPR011990">
    <property type="entry name" value="TPR-like_helical_dom_sf"/>
</dbReference>
<dbReference type="CDD" id="cd06170">
    <property type="entry name" value="LuxR_C_like"/>
    <property type="match status" value="1"/>
</dbReference>
<dbReference type="SMART" id="SM00421">
    <property type="entry name" value="HTH_LUXR"/>
    <property type="match status" value="1"/>
</dbReference>
<evidence type="ECO:0000256" key="3">
    <source>
        <dbReference type="ARBA" id="ARBA00023163"/>
    </source>
</evidence>
<dbReference type="PROSITE" id="PS50043">
    <property type="entry name" value="HTH_LUXR_2"/>
    <property type="match status" value="1"/>
</dbReference>
<dbReference type="SUPFAM" id="SSF48452">
    <property type="entry name" value="TPR-like"/>
    <property type="match status" value="2"/>
</dbReference>
<dbReference type="Gene3D" id="1.25.40.10">
    <property type="entry name" value="Tetratricopeptide repeat domain"/>
    <property type="match status" value="2"/>
</dbReference>
<dbReference type="PROSITE" id="PS00622">
    <property type="entry name" value="HTH_LUXR_1"/>
    <property type="match status" value="1"/>
</dbReference>
<dbReference type="InterPro" id="IPR016032">
    <property type="entry name" value="Sig_transdc_resp-reg_C-effctor"/>
</dbReference>
<gene>
    <name evidence="6" type="ORF">GCM10009849_21100</name>
</gene>
<organism evidence="6 7">
    <name type="scientific">Sinomonas flava</name>
    <dbReference type="NCBI Taxonomy" id="496857"/>
    <lineage>
        <taxon>Bacteria</taxon>
        <taxon>Bacillati</taxon>
        <taxon>Actinomycetota</taxon>
        <taxon>Actinomycetes</taxon>
        <taxon>Micrococcales</taxon>
        <taxon>Micrococcaceae</taxon>
        <taxon>Sinomonas</taxon>
    </lineage>
</organism>